<evidence type="ECO:0000313" key="2">
    <source>
        <dbReference type="EMBL" id="MDT0450179.1"/>
    </source>
</evidence>
<proteinExistence type="predicted"/>
<organism evidence="2 3">
    <name type="scientific">Streptomyces hesseae</name>
    <dbReference type="NCBI Taxonomy" id="3075519"/>
    <lineage>
        <taxon>Bacteria</taxon>
        <taxon>Bacillati</taxon>
        <taxon>Actinomycetota</taxon>
        <taxon>Actinomycetes</taxon>
        <taxon>Kitasatosporales</taxon>
        <taxon>Streptomycetaceae</taxon>
        <taxon>Streptomyces</taxon>
    </lineage>
</organism>
<evidence type="ECO:0000313" key="3">
    <source>
        <dbReference type="Proteomes" id="UP001180531"/>
    </source>
</evidence>
<protein>
    <submittedName>
        <fullName evidence="2">Helix-turn-helix domain-containing protein</fullName>
    </submittedName>
</protein>
<accession>A0ABU2SQJ5</accession>
<dbReference type="Proteomes" id="UP001180531">
    <property type="component" value="Unassembled WGS sequence"/>
</dbReference>
<evidence type="ECO:0000259" key="1">
    <source>
        <dbReference type="Pfam" id="PF12728"/>
    </source>
</evidence>
<comment type="caution">
    <text evidence="2">The sequence shown here is derived from an EMBL/GenBank/DDBJ whole genome shotgun (WGS) entry which is preliminary data.</text>
</comment>
<dbReference type="Pfam" id="PF12728">
    <property type="entry name" value="HTH_17"/>
    <property type="match status" value="1"/>
</dbReference>
<dbReference type="EMBL" id="JAVRFI010000007">
    <property type="protein sequence ID" value="MDT0450179.1"/>
    <property type="molecule type" value="Genomic_DNA"/>
</dbReference>
<reference evidence="2" key="1">
    <citation type="submission" date="2024-05" db="EMBL/GenBank/DDBJ databases">
        <title>30 novel species of actinomycetes from the DSMZ collection.</title>
        <authorList>
            <person name="Nouioui I."/>
        </authorList>
    </citation>
    <scope>NUCLEOTIDE SEQUENCE</scope>
    <source>
        <strain evidence="2">DSM 40473</strain>
    </source>
</reference>
<dbReference type="InterPro" id="IPR041657">
    <property type="entry name" value="HTH_17"/>
</dbReference>
<keyword evidence="3" id="KW-1185">Reference proteome</keyword>
<sequence>MFDLPVAVDLRTAARALGIGSTTAYRLIRKDEFPCLVLRVGGRYRIPTNELMRALGIEDRPLYNVDPKLAPDAPGANF</sequence>
<feature type="domain" description="Helix-turn-helix" evidence="1">
    <location>
        <begin position="12"/>
        <end position="53"/>
    </location>
</feature>
<dbReference type="RefSeq" id="WP_311611076.1">
    <property type="nucleotide sequence ID" value="NZ_JAVRFI010000007.1"/>
</dbReference>
<gene>
    <name evidence="2" type="ORF">RM609_14015</name>
</gene>
<name>A0ABU2SQJ5_9ACTN</name>